<evidence type="ECO:0000256" key="1">
    <source>
        <dbReference type="ARBA" id="ARBA00004496"/>
    </source>
</evidence>
<keyword evidence="3" id="KW-0963">Cytoplasm</keyword>
<dbReference type="AlphaFoldDB" id="A0A4V6PX29"/>
<name>A0A4V6PX29_9PSEU</name>
<evidence type="ECO:0000313" key="6">
    <source>
        <dbReference type="Proteomes" id="UP000295705"/>
    </source>
</evidence>
<accession>A0A4V6PX29</accession>
<proteinExistence type="inferred from homology"/>
<gene>
    <name evidence="5" type="ORF">EV188_102530</name>
</gene>
<dbReference type="OrthoDB" id="5175124at2"/>
<evidence type="ECO:0000256" key="4">
    <source>
        <dbReference type="ARBA" id="ARBA00023186"/>
    </source>
</evidence>
<evidence type="ECO:0000256" key="3">
    <source>
        <dbReference type="ARBA" id="ARBA00022490"/>
    </source>
</evidence>
<keyword evidence="4" id="KW-0143">Chaperone</keyword>
<evidence type="ECO:0000313" key="5">
    <source>
        <dbReference type="EMBL" id="TDQ62873.1"/>
    </source>
</evidence>
<dbReference type="InterPro" id="IPR025734">
    <property type="entry name" value="EspG"/>
</dbReference>
<dbReference type="Pfam" id="PF14011">
    <property type="entry name" value="ESX-1_EspG"/>
    <property type="match status" value="1"/>
</dbReference>
<protein>
    <submittedName>
        <fullName evidence="5">ESAT-6 protein secretion system EspG family protein</fullName>
    </submittedName>
</protein>
<comment type="similarity">
    <text evidence="2">Belongs to the EspG family.</text>
</comment>
<dbReference type="EMBL" id="SNYO01000002">
    <property type="protein sequence ID" value="TDQ62873.1"/>
    <property type="molecule type" value="Genomic_DNA"/>
</dbReference>
<dbReference type="RefSeq" id="WP_133825879.1">
    <property type="nucleotide sequence ID" value="NZ_BAABHR010000048.1"/>
</dbReference>
<dbReference type="Proteomes" id="UP000295705">
    <property type="component" value="Unassembled WGS sequence"/>
</dbReference>
<evidence type="ECO:0000256" key="2">
    <source>
        <dbReference type="ARBA" id="ARBA00006411"/>
    </source>
</evidence>
<comment type="subcellular location">
    <subcellularLocation>
        <location evidence="1">Cytoplasm</location>
    </subcellularLocation>
</comment>
<keyword evidence="6" id="KW-1185">Reference proteome</keyword>
<reference evidence="5 6" key="1">
    <citation type="submission" date="2019-03" db="EMBL/GenBank/DDBJ databases">
        <title>Genomic Encyclopedia of Type Strains, Phase IV (KMG-IV): sequencing the most valuable type-strain genomes for metagenomic binning, comparative biology and taxonomic classification.</title>
        <authorList>
            <person name="Goeker M."/>
        </authorList>
    </citation>
    <scope>NUCLEOTIDE SEQUENCE [LARGE SCALE GENOMIC DNA]</scope>
    <source>
        <strain evidence="5 6">DSM 45775</strain>
    </source>
</reference>
<sequence>MRGVLAMALGTQFAGARLDVGQYLALWRRLGFAARPTVLHVLDHGRTYAERDALDAAAWRRLADQGLLDARGEPDPGLADTLGVLARPARELDVVVQVEGRAARATLAAARGALGVIARLDDQGLLLETTDPQDLAGALLARLPDVRPAPGVSVALPADALFGPGLTLDERSRRLRRAWVPPHHVDRLRALWARTPDRAMTFGVTARDADGAPRRGPRTLTVLDTAAGRVAWGLDATARDVLAQPLDRPRLRAELTALLDGHVHDVAGRRGPA</sequence>
<comment type="caution">
    <text evidence="5">The sequence shown here is derived from an EMBL/GenBank/DDBJ whole genome shotgun (WGS) entry which is preliminary data.</text>
</comment>
<organism evidence="5 6">
    <name type="scientific">Actinomycetospora succinea</name>
    <dbReference type="NCBI Taxonomy" id="663603"/>
    <lineage>
        <taxon>Bacteria</taxon>
        <taxon>Bacillati</taxon>
        <taxon>Actinomycetota</taxon>
        <taxon>Actinomycetes</taxon>
        <taxon>Pseudonocardiales</taxon>
        <taxon>Pseudonocardiaceae</taxon>
        <taxon>Actinomycetospora</taxon>
    </lineage>
</organism>